<organism evidence="5 6">
    <name type="scientific">Actinomadura darangshiensis</name>
    <dbReference type="NCBI Taxonomy" id="705336"/>
    <lineage>
        <taxon>Bacteria</taxon>
        <taxon>Bacillati</taxon>
        <taxon>Actinomycetota</taxon>
        <taxon>Actinomycetes</taxon>
        <taxon>Streptosporangiales</taxon>
        <taxon>Thermomonosporaceae</taxon>
        <taxon>Actinomadura</taxon>
    </lineage>
</organism>
<evidence type="ECO:0000256" key="2">
    <source>
        <dbReference type="SAM" id="MobiDB-lite"/>
    </source>
</evidence>
<feature type="domain" description="Lsr2 DNA-binding" evidence="4">
    <location>
        <begin position="75"/>
        <end position="109"/>
    </location>
</feature>
<evidence type="ECO:0000313" key="6">
    <source>
        <dbReference type="Proteomes" id="UP000295578"/>
    </source>
</evidence>
<dbReference type="Pfam" id="PF23359">
    <property type="entry name" value="Lsr2_DNA-bd"/>
    <property type="match status" value="1"/>
</dbReference>
<dbReference type="AlphaFoldDB" id="A0A4R4ZQV1"/>
<evidence type="ECO:0000256" key="1">
    <source>
        <dbReference type="ARBA" id="ARBA00023125"/>
    </source>
</evidence>
<sequence length="118" mass="12895">MAQHVIIAKIDDIDGAPAGKTVLFGLDGRCYEIDLSEANEDALRSIYALYIAKARKVGTRRGRRSSTGGRRGALGRERAADMRAWAQRHGIKVSQRGRIPAQVVDAYEAGDPAMARTR</sequence>
<feature type="domain" description="Lsr2 dimerization" evidence="3">
    <location>
        <begin position="1"/>
        <end position="58"/>
    </location>
</feature>
<dbReference type="Gene3D" id="4.10.320.10">
    <property type="entry name" value="E3-binding domain"/>
    <property type="match status" value="1"/>
</dbReference>
<proteinExistence type="predicted"/>
<gene>
    <name evidence="5" type="ORF">E1293_45060</name>
</gene>
<evidence type="ECO:0000259" key="3">
    <source>
        <dbReference type="Pfam" id="PF11774"/>
    </source>
</evidence>
<comment type="caution">
    <text evidence="5">The sequence shown here is derived from an EMBL/GenBank/DDBJ whole genome shotgun (WGS) entry which is preliminary data.</text>
</comment>
<evidence type="ECO:0000259" key="4">
    <source>
        <dbReference type="Pfam" id="PF23359"/>
    </source>
</evidence>
<reference evidence="5 6" key="1">
    <citation type="submission" date="2019-03" db="EMBL/GenBank/DDBJ databases">
        <title>Draft genome sequences of novel Actinobacteria.</title>
        <authorList>
            <person name="Sahin N."/>
            <person name="Ay H."/>
            <person name="Saygin H."/>
        </authorList>
    </citation>
    <scope>NUCLEOTIDE SEQUENCE [LARGE SCALE GENOMIC DNA]</scope>
    <source>
        <strain evidence="5 6">DSM 45941</strain>
    </source>
</reference>
<keyword evidence="1" id="KW-0238">DNA-binding</keyword>
<protein>
    <submittedName>
        <fullName evidence="5">Lsr2 family protein</fullName>
    </submittedName>
</protein>
<dbReference type="EMBL" id="SMKY01000482">
    <property type="protein sequence ID" value="TDD61323.1"/>
    <property type="molecule type" value="Genomic_DNA"/>
</dbReference>
<dbReference type="Pfam" id="PF11774">
    <property type="entry name" value="Lsr2"/>
    <property type="match status" value="1"/>
</dbReference>
<accession>A0A4R4ZQV1</accession>
<dbReference type="GO" id="GO:0016746">
    <property type="term" value="F:acyltransferase activity"/>
    <property type="evidence" value="ECO:0007669"/>
    <property type="project" value="InterPro"/>
</dbReference>
<evidence type="ECO:0000313" key="5">
    <source>
        <dbReference type="EMBL" id="TDD61323.1"/>
    </source>
</evidence>
<dbReference type="InterPro" id="IPR036625">
    <property type="entry name" value="E3-bd_dom_sf"/>
</dbReference>
<dbReference type="RefSeq" id="WP_132205997.1">
    <property type="nucleotide sequence ID" value="NZ_SMKY01000482.1"/>
</dbReference>
<dbReference type="InterPro" id="IPR024412">
    <property type="entry name" value="Lsr2_dim_dom"/>
</dbReference>
<dbReference type="InterPro" id="IPR055370">
    <property type="entry name" value="Lsr2_DNA-bd"/>
</dbReference>
<keyword evidence="6" id="KW-1185">Reference proteome</keyword>
<name>A0A4R4ZQV1_9ACTN</name>
<dbReference type="InterPro" id="IPR042261">
    <property type="entry name" value="Lsr2-like_dimerization"/>
</dbReference>
<dbReference type="OrthoDB" id="4113332at2"/>
<dbReference type="GO" id="GO:0003677">
    <property type="term" value="F:DNA binding"/>
    <property type="evidence" value="ECO:0007669"/>
    <property type="project" value="UniProtKB-KW"/>
</dbReference>
<dbReference type="Gene3D" id="3.30.60.230">
    <property type="entry name" value="Lsr2, dimerization domain"/>
    <property type="match status" value="1"/>
</dbReference>
<feature type="region of interest" description="Disordered" evidence="2">
    <location>
        <begin position="58"/>
        <end position="78"/>
    </location>
</feature>
<dbReference type="Proteomes" id="UP000295578">
    <property type="component" value="Unassembled WGS sequence"/>
</dbReference>